<keyword evidence="4" id="KW-1185">Reference proteome</keyword>
<dbReference type="InterPro" id="IPR050921">
    <property type="entry name" value="T4SS_GSP_E_ATPase"/>
</dbReference>
<organism evidence="3 4">
    <name type="scientific">Shewanella psychropiezotolerans</name>
    <dbReference type="NCBI Taxonomy" id="2593655"/>
    <lineage>
        <taxon>Bacteria</taxon>
        <taxon>Pseudomonadati</taxon>
        <taxon>Pseudomonadota</taxon>
        <taxon>Gammaproteobacteria</taxon>
        <taxon>Alteromonadales</taxon>
        <taxon>Shewanellaceae</taxon>
        <taxon>Shewanella</taxon>
    </lineage>
</organism>
<evidence type="ECO:0000313" key="4">
    <source>
        <dbReference type="Proteomes" id="UP000315947"/>
    </source>
</evidence>
<sequence>MKNINEIILLSIKSKYSDIHLSTKEKIHVRKKGSIFEISDFTVNDDLIIEFIRETCQETGFNFTKDINYAYRFNEDTMLRINFFRHNFGLGLVIRILNQSIIDLGCYDNGEVLKRISDHKKGLILLAGSTNSGKSTTLSSMVDYIKKKKHSYSDY</sequence>
<reference evidence="3 4" key="1">
    <citation type="submission" date="2019-07" db="EMBL/GenBank/DDBJ databases">
        <title>Shewanella sp. YLB-06 whole genomic sequence.</title>
        <authorList>
            <person name="Yu L."/>
        </authorList>
    </citation>
    <scope>NUCLEOTIDE SEQUENCE [LARGE SCALE GENOMIC DNA]</scope>
    <source>
        <strain evidence="3 4">YLB-06</strain>
    </source>
</reference>
<feature type="domain" description="Bacterial type II secretion system protein E" evidence="2">
    <location>
        <begin position="2"/>
        <end position="150"/>
    </location>
</feature>
<dbReference type="RefSeq" id="WP_144045720.1">
    <property type="nucleotide sequence ID" value="NZ_CP041614.1"/>
</dbReference>
<dbReference type="SUPFAM" id="SSF52540">
    <property type="entry name" value="P-loop containing nucleoside triphosphate hydrolases"/>
    <property type="match status" value="1"/>
</dbReference>
<evidence type="ECO:0000259" key="2">
    <source>
        <dbReference type="Pfam" id="PF00437"/>
    </source>
</evidence>
<protein>
    <recommendedName>
        <fullName evidence="2">Bacterial type II secretion system protein E domain-containing protein</fullName>
    </recommendedName>
</protein>
<gene>
    <name evidence="3" type="ORF">FM037_08995</name>
</gene>
<dbReference type="Proteomes" id="UP000315947">
    <property type="component" value="Chromosome"/>
</dbReference>
<dbReference type="EMBL" id="CP041614">
    <property type="protein sequence ID" value="QDO83341.1"/>
    <property type="molecule type" value="Genomic_DNA"/>
</dbReference>
<dbReference type="PANTHER" id="PTHR30486">
    <property type="entry name" value="TWITCHING MOTILITY PROTEIN PILT"/>
    <property type="match status" value="1"/>
</dbReference>
<dbReference type="InterPro" id="IPR001482">
    <property type="entry name" value="T2SS/T4SS_dom"/>
</dbReference>
<dbReference type="PANTHER" id="PTHR30486:SF6">
    <property type="entry name" value="TYPE IV PILUS RETRACTATION ATPASE PILT"/>
    <property type="match status" value="1"/>
</dbReference>
<comment type="similarity">
    <text evidence="1">Belongs to the GSP E family.</text>
</comment>
<name>A0ABX5WX23_9GAMM</name>
<evidence type="ECO:0000256" key="1">
    <source>
        <dbReference type="ARBA" id="ARBA00006611"/>
    </source>
</evidence>
<accession>A0ABX5WX23</accession>
<dbReference type="Gene3D" id="3.40.50.300">
    <property type="entry name" value="P-loop containing nucleotide triphosphate hydrolases"/>
    <property type="match status" value="1"/>
</dbReference>
<dbReference type="Pfam" id="PF00437">
    <property type="entry name" value="T2SSE"/>
    <property type="match status" value="1"/>
</dbReference>
<proteinExistence type="inferred from homology"/>
<dbReference type="InterPro" id="IPR027417">
    <property type="entry name" value="P-loop_NTPase"/>
</dbReference>
<dbReference type="Gene3D" id="3.30.450.90">
    <property type="match status" value="1"/>
</dbReference>
<evidence type="ECO:0000313" key="3">
    <source>
        <dbReference type="EMBL" id="QDO83341.1"/>
    </source>
</evidence>